<accession>A0ABM7W985</accession>
<evidence type="ECO:0000313" key="3">
    <source>
        <dbReference type="EMBL" id="BDD87543.1"/>
    </source>
</evidence>
<dbReference type="RefSeq" id="WP_284154565.1">
    <property type="nucleotide sequence ID" value="NZ_AP025516.1"/>
</dbReference>
<keyword evidence="4" id="KW-1185">Reference proteome</keyword>
<protein>
    <recommendedName>
        <fullName evidence="2">Ferrous iron transporter FeoA-like domain-containing protein</fullName>
    </recommendedName>
</protein>
<dbReference type="EMBL" id="AP025516">
    <property type="protein sequence ID" value="BDD87543.1"/>
    <property type="molecule type" value="Genomic_DNA"/>
</dbReference>
<feature type="domain" description="Ferrous iron transporter FeoA-like" evidence="2">
    <location>
        <begin position="29"/>
        <end position="100"/>
    </location>
</feature>
<reference evidence="3 4" key="1">
    <citation type="submission" date="2022-01" db="EMBL/GenBank/DDBJ databases">
        <title>Desulfofustis limnae sp. nov., a novel mesophilic sulfate-reducing bacterium isolated from marsh soil.</title>
        <authorList>
            <person name="Watanabe M."/>
            <person name="Takahashi A."/>
            <person name="Kojima H."/>
            <person name="Fukui M."/>
        </authorList>
    </citation>
    <scope>NUCLEOTIDE SEQUENCE [LARGE SCALE GENOMIC DNA]</scope>
    <source>
        <strain evidence="3 4">PPLL</strain>
    </source>
</reference>
<dbReference type="SMART" id="SM00899">
    <property type="entry name" value="FeoA"/>
    <property type="match status" value="1"/>
</dbReference>
<evidence type="ECO:0000256" key="1">
    <source>
        <dbReference type="ARBA" id="ARBA00023004"/>
    </source>
</evidence>
<dbReference type="Proteomes" id="UP000830055">
    <property type="component" value="Chromosome"/>
</dbReference>
<evidence type="ECO:0000313" key="4">
    <source>
        <dbReference type="Proteomes" id="UP000830055"/>
    </source>
</evidence>
<dbReference type="InterPro" id="IPR007167">
    <property type="entry name" value="Fe-transptr_FeoA-like"/>
</dbReference>
<proteinExistence type="predicted"/>
<dbReference type="InterPro" id="IPR008988">
    <property type="entry name" value="Transcriptional_repressor_C"/>
</dbReference>
<keyword evidence="1" id="KW-0408">Iron</keyword>
<dbReference type="Pfam" id="PF04023">
    <property type="entry name" value="FeoA"/>
    <property type="match status" value="1"/>
</dbReference>
<dbReference type="Gene3D" id="2.30.30.90">
    <property type="match status" value="1"/>
</dbReference>
<dbReference type="InterPro" id="IPR038157">
    <property type="entry name" value="FeoA_core_dom"/>
</dbReference>
<name>A0ABM7W985_9BACT</name>
<evidence type="ECO:0000259" key="2">
    <source>
        <dbReference type="SMART" id="SM00899"/>
    </source>
</evidence>
<sequence length="100" mass="10955">MVKKWFGQGCGWRQRKHNGDCSCRPCNGVPLSNKRTCGKVKVCSISGDRKKCARLAALGFYPGNEIELVDAPNGDRCLVRVQGGTISLDRDTLNTIVVTE</sequence>
<gene>
    <name evidence="3" type="ORF">DPPLL_19080</name>
</gene>
<organism evidence="3 4">
    <name type="scientific">Desulfofustis limnaeus</name>
    <dbReference type="NCBI Taxonomy" id="2740163"/>
    <lineage>
        <taxon>Bacteria</taxon>
        <taxon>Pseudomonadati</taxon>
        <taxon>Thermodesulfobacteriota</taxon>
        <taxon>Desulfobulbia</taxon>
        <taxon>Desulfobulbales</taxon>
        <taxon>Desulfocapsaceae</taxon>
        <taxon>Desulfofustis</taxon>
    </lineage>
</organism>
<dbReference type="SUPFAM" id="SSF50037">
    <property type="entry name" value="C-terminal domain of transcriptional repressors"/>
    <property type="match status" value="1"/>
</dbReference>